<sequence>MDTDLVEAPEKPVSTELGLALAASLALAACGGSESDPSAPAAITSPSPVVTKPQTDAEAARFLAQAGFGGRFADLEALKISGYEAWLSQQFDAIPPVTRWEYAKELRERDLPAYQNWQVVPNVMWQSIFVGKSAAGKDIVGQDVLRQRMTLALSEIFVVSYAGVDVGGPIKVLVMGHFMDLLQKSAFGNFRTLLEDVTLSIAMGRMLGMLGNLKEDSRGRRPDENFAREVMQLFTIGLYELNLDGSLKKGADGKPIETYTLDTVSNLARVFTGWSAPLQFNSAGSDLEATRQPMAFQAAYHSTLEKNFLGTSIPAGSAGPASLGIALDTLFNHPNVGPFIGKQLIQRFVCSNPSPAYIARVAMVFNNNGQQVRGDLKAVLRAILLDPEARQAPDLIGQTAGKHREPMIRLAQMIRTLDYKSPDGAWRLGNTNDPAWRIGQVPLGASSVFNFFRPGYAPPGSELAKQGLVAPEMQIVSEISTIVLINYLYNLLIDSRGSTLRTYNDANGVSQSDIKETGLSLFLDDEKALADRPDVLLERFNILFACGQLSAGVKTAIINSISKLSISDPNPARVNVLKQNRVIAMLLMVLSNPEYLVLK</sequence>
<evidence type="ECO:0000313" key="1">
    <source>
        <dbReference type="EMBL" id="MFC7422301.1"/>
    </source>
</evidence>
<dbReference type="PANTHER" id="PTHR43737:SF1">
    <property type="entry name" value="DUF1501 DOMAIN-CONTAINING PROTEIN"/>
    <property type="match status" value="1"/>
</dbReference>
<accession>A0ABW2R3B5</accession>
<dbReference type="RefSeq" id="WP_380190328.1">
    <property type="nucleotide sequence ID" value="NZ_JBHTBQ010000047.1"/>
</dbReference>
<keyword evidence="2" id="KW-1185">Reference proteome</keyword>
<reference evidence="2" key="1">
    <citation type="journal article" date="2019" name="Int. J. Syst. Evol. Microbiol.">
        <title>The Global Catalogue of Microorganisms (GCM) 10K type strain sequencing project: providing services to taxonomists for standard genome sequencing and annotation.</title>
        <authorList>
            <consortium name="The Broad Institute Genomics Platform"/>
            <consortium name="The Broad Institute Genome Sequencing Center for Infectious Disease"/>
            <person name="Wu L."/>
            <person name="Ma J."/>
        </authorList>
    </citation>
    <scope>NUCLEOTIDE SEQUENCE [LARGE SCALE GENOMIC DNA]</scope>
    <source>
        <strain evidence="2">CCUG 62945</strain>
    </source>
</reference>
<protein>
    <submittedName>
        <fullName evidence="1">DUF1800 family protein</fullName>
    </submittedName>
</protein>
<proteinExistence type="predicted"/>
<dbReference type="EMBL" id="JBHTBQ010000047">
    <property type="protein sequence ID" value="MFC7422301.1"/>
    <property type="molecule type" value="Genomic_DNA"/>
</dbReference>
<dbReference type="PANTHER" id="PTHR43737">
    <property type="entry name" value="BLL7424 PROTEIN"/>
    <property type="match status" value="1"/>
</dbReference>
<comment type="caution">
    <text evidence="1">The sequence shown here is derived from an EMBL/GenBank/DDBJ whole genome shotgun (WGS) entry which is preliminary data.</text>
</comment>
<dbReference type="InterPro" id="IPR014917">
    <property type="entry name" value="DUF1800"/>
</dbReference>
<dbReference type="Proteomes" id="UP001596473">
    <property type="component" value="Unassembled WGS sequence"/>
</dbReference>
<gene>
    <name evidence="1" type="ORF">ACFQNF_20785</name>
</gene>
<name>A0ABW2R3B5_9NEIS</name>
<dbReference type="Pfam" id="PF08811">
    <property type="entry name" value="DUF1800"/>
    <property type="match status" value="1"/>
</dbReference>
<evidence type="ECO:0000313" key="2">
    <source>
        <dbReference type="Proteomes" id="UP001596473"/>
    </source>
</evidence>
<organism evidence="1 2">
    <name type="scientific">Iodobacter arcticus</name>
    <dbReference type="NCBI Taxonomy" id="590593"/>
    <lineage>
        <taxon>Bacteria</taxon>
        <taxon>Pseudomonadati</taxon>
        <taxon>Pseudomonadota</taxon>
        <taxon>Betaproteobacteria</taxon>
        <taxon>Neisseriales</taxon>
        <taxon>Chitinibacteraceae</taxon>
        <taxon>Iodobacter</taxon>
    </lineage>
</organism>